<accession>A0A5N6KRV3</accession>
<dbReference type="Proteomes" id="UP000327013">
    <property type="component" value="Unassembled WGS sequence"/>
</dbReference>
<proteinExistence type="predicted"/>
<gene>
    <name evidence="1" type="ORF">FH972_021569</name>
</gene>
<evidence type="ECO:0000313" key="2">
    <source>
        <dbReference type="Proteomes" id="UP000327013"/>
    </source>
</evidence>
<dbReference type="EMBL" id="VIBQ01000009">
    <property type="protein sequence ID" value="KAB8337267.1"/>
    <property type="molecule type" value="Genomic_DNA"/>
</dbReference>
<evidence type="ECO:0000313" key="1">
    <source>
        <dbReference type="EMBL" id="KAB8337267.1"/>
    </source>
</evidence>
<comment type="caution">
    <text evidence="1">The sequence shown here is derived from an EMBL/GenBank/DDBJ whole genome shotgun (WGS) entry which is preliminary data.</text>
</comment>
<reference evidence="1 2" key="1">
    <citation type="submission" date="2019-06" db="EMBL/GenBank/DDBJ databases">
        <title>A chromosomal-level reference genome of Carpinus fangiana (Coryloideae, Betulaceae).</title>
        <authorList>
            <person name="Yang X."/>
            <person name="Wang Z."/>
            <person name="Zhang L."/>
            <person name="Hao G."/>
            <person name="Liu J."/>
            <person name="Yang Y."/>
        </authorList>
    </citation>
    <scope>NUCLEOTIDE SEQUENCE [LARGE SCALE GENOMIC DNA]</scope>
    <source>
        <strain evidence="1">Cfa_2016G</strain>
        <tissue evidence="1">Leaf</tissue>
    </source>
</reference>
<name>A0A5N6KRV3_9ROSI</name>
<sequence>MTDMPFCVRPRKPRPLNTTLRRLLAQKRDIIESDISFQMLYGEALDGDTFGIQSLSHVATTILPSRKEVNSLSALPLALNMMKTQSQRQAYVQVASRRQGREGTQHLICLDQSTELDHLQVIRG</sequence>
<keyword evidence="2" id="KW-1185">Reference proteome</keyword>
<organism evidence="1 2">
    <name type="scientific">Carpinus fangiana</name>
    <dbReference type="NCBI Taxonomy" id="176857"/>
    <lineage>
        <taxon>Eukaryota</taxon>
        <taxon>Viridiplantae</taxon>
        <taxon>Streptophyta</taxon>
        <taxon>Embryophyta</taxon>
        <taxon>Tracheophyta</taxon>
        <taxon>Spermatophyta</taxon>
        <taxon>Magnoliopsida</taxon>
        <taxon>eudicotyledons</taxon>
        <taxon>Gunneridae</taxon>
        <taxon>Pentapetalae</taxon>
        <taxon>rosids</taxon>
        <taxon>fabids</taxon>
        <taxon>Fagales</taxon>
        <taxon>Betulaceae</taxon>
        <taxon>Carpinus</taxon>
    </lineage>
</organism>
<dbReference type="AlphaFoldDB" id="A0A5N6KRV3"/>
<protein>
    <submittedName>
        <fullName evidence="1">Uncharacterized protein</fullName>
    </submittedName>
</protein>